<dbReference type="Pfam" id="PF00288">
    <property type="entry name" value="GHMP_kinases_N"/>
    <property type="match status" value="1"/>
</dbReference>
<evidence type="ECO:0000256" key="7">
    <source>
        <dbReference type="ARBA" id="ARBA00022741"/>
    </source>
</evidence>
<evidence type="ECO:0000259" key="14">
    <source>
        <dbReference type="Pfam" id="PF00288"/>
    </source>
</evidence>
<dbReference type="InterPro" id="IPR006204">
    <property type="entry name" value="GHMP_kinase_N_dom"/>
</dbReference>
<evidence type="ECO:0000256" key="10">
    <source>
        <dbReference type="ARBA" id="ARBA00022842"/>
    </source>
</evidence>
<comment type="subcellular location">
    <subcellularLocation>
        <location evidence="1">Cytoplasm</location>
    </subcellularLocation>
</comment>
<dbReference type="EMBL" id="KQ980794">
    <property type="protein sequence ID" value="KYN13053.1"/>
    <property type="molecule type" value="Genomic_DNA"/>
</dbReference>
<evidence type="ECO:0000313" key="15">
    <source>
        <dbReference type="EMBL" id="KYN13053.1"/>
    </source>
</evidence>
<dbReference type="AlphaFoldDB" id="A0A195DJI9"/>
<keyword evidence="13" id="KW-1133">Transmembrane helix</keyword>
<keyword evidence="8 15" id="KW-0418">Kinase</keyword>
<dbReference type="GO" id="GO:0005524">
    <property type="term" value="F:ATP binding"/>
    <property type="evidence" value="ECO:0007669"/>
    <property type="project" value="UniProtKB-KW"/>
</dbReference>
<gene>
    <name evidence="15" type="ORF">ALC57_14735</name>
</gene>
<sequence length="297" mass="34204">FIVDLSSELPIGEGLGSSASFVVCLAACFWRWYLLQKGKREVCNRFNFKDLIHIAEYAMECEILVYDSSNMINTIISAYGMINIFKEKEWQTYDLSVVPSMKILLVFSNVSQQKIKRSLMEMKVKEHLSLSADFILNSIETISERFIRTLQKIDKETHSLKRQEIVETNSVHLINYWLYADNFNSFLIHMNQGLLRALGTSHPNLDIICAIARNSSLGGKIAAGRGFGYAFVLLLPSDSQVTLWNCHTPIFLKLCIQVVLQTLFDRQFFVFLQKRILGWKSPLPFFRGGQEYFTDRL</sequence>
<keyword evidence="13" id="KW-0812">Transmembrane</keyword>
<dbReference type="PROSITE" id="PS00627">
    <property type="entry name" value="GHMP_KINASES_ATP"/>
    <property type="match status" value="1"/>
</dbReference>
<dbReference type="PRINTS" id="PR00959">
    <property type="entry name" value="MEVGALKINASE"/>
</dbReference>
<dbReference type="SUPFAM" id="SSF54211">
    <property type="entry name" value="Ribosomal protein S5 domain 2-like"/>
    <property type="match status" value="1"/>
</dbReference>
<evidence type="ECO:0000256" key="3">
    <source>
        <dbReference type="ARBA" id="ARBA00012103"/>
    </source>
</evidence>
<dbReference type="InterPro" id="IPR020568">
    <property type="entry name" value="Ribosomal_Su5_D2-typ_SF"/>
</dbReference>
<comment type="pathway">
    <text evidence="12">Isoprenoid biosynthesis; isopentenyl diphosphate biosynthesis via mevalonate pathway; isopentenyl diphosphate from (R)-mevalonate: step 1/3.</text>
</comment>
<keyword evidence="13" id="KW-0472">Membrane</keyword>
<name>A0A195DJI9_9HYME</name>
<evidence type="ECO:0000256" key="9">
    <source>
        <dbReference type="ARBA" id="ARBA00022840"/>
    </source>
</evidence>
<keyword evidence="7" id="KW-0547">Nucleotide-binding</keyword>
<dbReference type="EC" id="2.7.1.36" evidence="3"/>
<organism evidence="15 16">
    <name type="scientific">Trachymyrmex cornetzi</name>
    <dbReference type="NCBI Taxonomy" id="471704"/>
    <lineage>
        <taxon>Eukaryota</taxon>
        <taxon>Metazoa</taxon>
        <taxon>Ecdysozoa</taxon>
        <taxon>Arthropoda</taxon>
        <taxon>Hexapoda</taxon>
        <taxon>Insecta</taxon>
        <taxon>Pterygota</taxon>
        <taxon>Neoptera</taxon>
        <taxon>Endopterygota</taxon>
        <taxon>Hymenoptera</taxon>
        <taxon>Apocrita</taxon>
        <taxon>Aculeata</taxon>
        <taxon>Formicoidea</taxon>
        <taxon>Formicidae</taxon>
        <taxon>Myrmicinae</taxon>
        <taxon>Trachymyrmex</taxon>
    </lineage>
</organism>
<feature type="domain" description="GHMP kinase N-terminal" evidence="14">
    <location>
        <begin position="4"/>
        <end position="43"/>
    </location>
</feature>
<dbReference type="InterPro" id="IPR036554">
    <property type="entry name" value="GHMP_kinase_C_sf"/>
</dbReference>
<evidence type="ECO:0000256" key="12">
    <source>
        <dbReference type="ARBA" id="ARBA00029438"/>
    </source>
</evidence>
<dbReference type="GO" id="GO:0019287">
    <property type="term" value="P:isopentenyl diphosphate biosynthetic process, mevalonate pathway"/>
    <property type="evidence" value="ECO:0007669"/>
    <property type="project" value="UniProtKB-UniPathway"/>
</dbReference>
<dbReference type="Gene3D" id="3.30.70.890">
    <property type="entry name" value="GHMP kinase, C-terminal domain"/>
    <property type="match status" value="1"/>
</dbReference>
<protein>
    <recommendedName>
        <fullName evidence="3">mevalonate kinase</fullName>
        <ecNumber evidence="3">2.7.1.36</ecNumber>
    </recommendedName>
</protein>
<feature type="transmembrane region" description="Helical" evidence="13">
    <location>
        <begin position="15"/>
        <end position="35"/>
    </location>
</feature>
<keyword evidence="6" id="KW-0808">Transferase</keyword>
<dbReference type="Proteomes" id="UP000078492">
    <property type="component" value="Unassembled WGS sequence"/>
</dbReference>
<evidence type="ECO:0000256" key="6">
    <source>
        <dbReference type="ARBA" id="ARBA00022679"/>
    </source>
</evidence>
<dbReference type="STRING" id="471704.A0A195DJI9"/>
<dbReference type="InterPro" id="IPR006205">
    <property type="entry name" value="Mev_gal_kin"/>
</dbReference>
<dbReference type="GO" id="GO:0005829">
    <property type="term" value="C:cytosol"/>
    <property type="evidence" value="ECO:0007669"/>
    <property type="project" value="TreeGrafter"/>
</dbReference>
<dbReference type="Gene3D" id="3.30.230.10">
    <property type="match status" value="1"/>
</dbReference>
<keyword evidence="11" id="KW-0443">Lipid metabolism</keyword>
<keyword evidence="4" id="KW-0963">Cytoplasm</keyword>
<keyword evidence="5" id="KW-0444">Lipid biosynthesis</keyword>
<keyword evidence="9" id="KW-0067">ATP-binding</keyword>
<dbReference type="InterPro" id="IPR014721">
    <property type="entry name" value="Ribsml_uS5_D2-typ_fold_subgr"/>
</dbReference>
<evidence type="ECO:0000256" key="1">
    <source>
        <dbReference type="ARBA" id="ARBA00004496"/>
    </source>
</evidence>
<evidence type="ECO:0000256" key="4">
    <source>
        <dbReference type="ARBA" id="ARBA00022490"/>
    </source>
</evidence>
<dbReference type="InterPro" id="IPR006203">
    <property type="entry name" value="GHMP_knse_ATP-bd_CS"/>
</dbReference>
<keyword evidence="16" id="KW-1185">Reference proteome</keyword>
<dbReference type="PANTHER" id="PTHR43290">
    <property type="entry name" value="MEVALONATE KINASE"/>
    <property type="match status" value="1"/>
</dbReference>
<evidence type="ECO:0000256" key="2">
    <source>
        <dbReference type="ARBA" id="ARBA00006495"/>
    </source>
</evidence>
<evidence type="ECO:0000256" key="11">
    <source>
        <dbReference type="ARBA" id="ARBA00023098"/>
    </source>
</evidence>
<evidence type="ECO:0000256" key="5">
    <source>
        <dbReference type="ARBA" id="ARBA00022516"/>
    </source>
</evidence>
<evidence type="ECO:0000256" key="8">
    <source>
        <dbReference type="ARBA" id="ARBA00022777"/>
    </source>
</evidence>
<comment type="similarity">
    <text evidence="2">Belongs to the GHMP kinase family. Mevalonate kinase subfamily.</text>
</comment>
<dbReference type="GO" id="GO:0004496">
    <property type="term" value="F:mevalonate kinase activity"/>
    <property type="evidence" value="ECO:0007669"/>
    <property type="project" value="UniProtKB-EC"/>
</dbReference>
<dbReference type="PANTHER" id="PTHR43290:SF2">
    <property type="entry name" value="MEVALONATE KINASE"/>
    <property type="match status" value="1"/>
</dbReference>
<evidence type="ECO:0000313" key="16">
    <source>
        <dbReference type="Proteomes" id="UP000078492"/>
    </source>
</evidence>
<feature type="non-terminal residue" evidence="15">
    <location>
        <position position="1"/>
    </location>
</feature>
<evidence type="ECO:0000256" key="13">
    <source>
        <dbReference type="SAM" id="Phobius"/>
    </source>
</evidence>
<proteinExistence type="inferred from homology"/>
<dbReference type="SUPFAM" id="SSF55060">
    <property type="entry name" value="GHMP Kinase, C-terminal domain"/>
    <property type="match status" value="1"/>
</dbReference>
<dbReference type="UniPathway" id="UPA00057">
    <property type="reaction ID" value="UER00098"/>
</dbReference>
<accession>A0A195DJI9</accession>
<keyword evidence="10" id="KW-0460">Magnesium</keyword>
<reference evidence="15 16" key="1">
    <citation type="submission" date="2015-09" db="EMBL/GenBank/DDBJ databases">
        <title>Trachymyrmex cornetzi WGS genome.</title>
        <authorList>
            <person name="Nygaard S."/>
            <person name="Hu H."/>
            <person name="Boomsma J."/>
            <person name="Zhang G."/>
        </authorList>
    </citation>
    <scope>NUCLEOTIDE SEQUENCE [LARGE SCALE GENOMIC DNA]</scope>
    <source>
        <strain evidence="15">Tcor2-1</strain>
        <tissue evidence="15">Whole body</tissue>
    </source>
</reference>